<keyword evidence="2" id="KW-1133">Transmembrane helix</keyword>
<evidence type="ECO:0000313" key="3">
    <source>
        <dbReference type="EMBL" id="CCH86507.1"/>
    </source>
</evidence>
<dbReference type="Pfam" id="PF14030">
    <property type="entry name" value="DUF4245"/>
    <property type="match status" value="1"/>
</dbReference>
<evidence type="ECO:0000256" key="2">
    <source>
        <dbReference type="SAM" id="Phobius"/>
    </source>
</evidence>
<proteinExistence type="predicted"/>
<evidence type="ECO:0000313" key="4">
    <source>
        <dbReference type="Proteomes" id="UP000006461"/>
    </source>
</evidence>
<keyword evidence="2" id="KW-0812">Transmembrane</keyword>
<evidence type="ECO:0000256" key="1">
    <source>
        <dbReference type="SAM" id="MobiDB-lite"/>
    </source>
</evidence>
<organism evidence="3 4">
    <name type="scientific">Modestobacter italicus (strain DSM 44449 / CECT 9708 / BC 501)</name>
    <dbReference type="NCBI Taxonomy" id="2732864"/>
    <lineage>
        <taxon>Bacteria</taxon>
        <taxon>Bacillati</taxon>
        <taxon>Actinomycetota</taxon>
        <taxon>Actinomycetes</taxon>
        <taxon>Geodermatophilales</taxon>
        <taxon>Geodermatophilaceae</taxon>
        <taxon>Modestobacter</taxon>
    </lineage>
</organism>
<evidence type="ECO:0008006" key="5">
    <source>
        <dbReference type="Google" id="ProtNLM"/>
    </source>
</evidence>
<dbReference type="OMA" id="VETSEPM"/>
<dbReference type="PATRIC" id="fig|477641.3.peg.992"/>
<dbReference type="OrthoDB" id="5146801at2"/>
<sequence>MPETGQQGQPGGPVPPQAEPSEVPTSPAVERMQRFTAANMVRSLLPLVLGCLLVVGVTAIRQNPDDPVREVDTSSAERAAAELAGYQLLVPRGLSDDWRPTSVRTDAGQAAAGDPVSLQIGWLTPAEEFAQYVISDDPDTTALTDVLDDATEDGTQQVGADTWQRLTTPRGETALTRAEGTATLLVTGSASEDELETLAGSLQPYAP</sequence>
<dbReference type="KEGG" id="mmar:MODMU_1057"/>
<reference evidence="3 4" key="1">
    <citation type="journal article" date="2012" name="J. Bacteriol.">
        <title>Genome Sequence of Radiation-Resistant Modestobacter marinus Strain BC501, a Representative Actinobacterium That Thrives on Calcareous Stone Surfaces.</title>
        <authorList>
            <person name="Normand P."/>
            <person name="Gury J."/>
            <person name="Pujic P."/>
            <person name="Chouaia B."/>
            <person name="Crotti E."/>
            <person name="Brusetti L."/>
            <person name="Daffonchio D."/>
            <person name="Vacherie B."/>
            <person name="Barbe V."/>
            <person name="Medigue C."/>
            <person name="Calteau A."/>
            <person name="Ghodhbane-Gtari F."/>
            <person name="Essoussi I."/>
            <person name="Nouioui I."/>
            <person name="Abbassi-Ghozzi I."/>
            <person name="Gtari M."/>
        </authorList>
    </citation>
    <scope>NUCLEOTIDE SEQUENCE [LARGE SCALE GENOMIC DNA]</scope>
    <source>
        <strain evidence="4">BC 501</strain>
    </source>
</reference>
<feature type="region of interest" description="Disordered" evidence="1">
    <location>
        <begin position="1"/>
        <end position="25"/>
    </location>
</feature>
<dbReference type="InterPro" id="IPR025339">
    <property type="entry name" value="DUF4245"/>
</dbReference>
<accession>I4ESZ4</accession>
<dbReference type="eggNOG" id="ENOG5033C4E">
    <property type="taxonomic scope" value="Bacteria"/>
</dbReference>
<protein>
    <recommendedName>
        <fullName evidence="5">DUF4245 domain-containing protein</fullName>
    </recommendedName>
</protein>
<dbReference type="AlphaFoldDB" id="I4ESZ4"/>
<name>I4ESZ4_MODI5</name>
<dbReference type="Proteomes" id="UP000006461">
    <property type="component" value="Chromosome"/>
</dbReference>
<keyword evidence="2" id="KW-0472">Membrane</keyword>
<dbReference type="HOGENOM" id="CLU_095244_2_0_11"/>
<dbReference type="STRING" id="477641.MODMU_1057"/>
<feature type="transmembrane region" description="Helical" evidence="2">
    <location>
        <begin position="41"/>
        <end position="60"/>
    </location>
</feature>
<dbReference type="EMBL" id="FO203431">
    <property type="protein sequence ID" value="CCH86507.1"/>
    <property type="molecule type" value="Genomic_DNA"/>
</dbReference>
<keyword evidence="4" id="KW-1185">Reference proteome</keyword>
<gene>
    <name evidence="3" type="ordered locus">MODMU_1057</name>
</gene>